<dbReference type="PANTHER" id="PTHR42718">
    <property type="entry name" value="MAJOR FACILITATOR SUPERFAMILY MULTIDRUG TRANSPORTER MFSC"/>
    <property type="match status" value="1"/>
</dbReference>
<evidence type="ECO:0000313" key="8">
    <source>
        <dbReference type="Proteomes" id="UP000799757"/>
    </source>
</evidence>
<feature type="transmembrane region" description="Helical" evidence="5">
    <location>
        <begin position="53"/>
        <end position="78"/>
    </location>
</feature>
<dbReference type="GO" id="GO:0022857">
    <property type="term" value="F:transmembrane transporter activity"/>
    <property type="evidence" value="ECO:0007669"/>
    <property type="project" value="InterPro"/>
</dbReference>
<evidence type="ECO:0000256" key="3">
    <source>
        <dbReference type="ARBA" id="ARBA00022989"/>
    </source>
</evidence>
<dbReference type="InterPro" id="IPR036259">
    <property type="entry name" value="MFS_trans_sf"/>
</dbReference>
<feature type="transmembrane region" description="Helical" evidence="5">
    <location>
        <begin position="284"/>
        <end position="301"/>
    </location>
</feature>
<evidence type="ECO:0000256" key="4">
    <source>
        <dbReference type="ARBA" id="ARBA00023136"/>
    </source>
</evidence>
<name>A0A6A6X4Z3_9PLEO</name>
<dbReference type="Proteomes" id="UP000799757">
    <property type="component" value="Unassembled WGS sequence"/>
</dbReference>
<feature type="transmembrane region" description="Helical" evidence="5">
    <location>
        <begin position="90"/>
        <end position="113"/>
    </location>
</feature>
<feature type="transmembrane region" description="Helical" evidence="5">
    <location>
        <begin position="251"/>
        <end position="272"/>
    </location>
</feature>
<dbReference type="GO" id="GO:0016020">
    <property type="term" value="C:membrane"/>
    <property type="evidence" value="ECO:0007669"/>
    <property type="project" value="UniProtKB-SubCell"/>
</dbReference>
<feature type="transmembrane region" description="Helical" evidence="5">
    <location>
        <begin position="388"/>
        <end position="407"/>
    </location>
</feature>
<protein>
    <submittedName>
        <fullName evidence="7">MFS general substrate transporter</fullName>
    </submittedName>
</protein>
<dbReference type="SUPFAM" id="SSF103473">
    <property type="entry name" value="MFS general substrate transporter"/>
    <property type="match status" value="1"/>
</dbReference>
<keyword evidence="2 5" id="KW-0812">Transmembrane</keyword>
<feature type="domain" description="Major facilitator superfamily (MFS) profile" evidence="6">
    <location>
        <begin position="55"/>
        <end position="521"/>
    </location>
</feature>
<reference evidence="7" key="1">
    <citation type="journal article" date="2020" name="Stud. Mycol.">
        <title>101 Dothideomycetes genomes: a test case for predicting lifestyles and emergence of pathogens.</title>
        <authorList>
            <person name="Haridas S."/>
            <person name="Albert R."/>
            <person name="Binder M."/>
            <person name="Bloem J."/>
            <person name="Labutti K."/>
            <person name="Salamov A."/>
            <person name="Andreopoulos B."/>
            <person name="Baker S."/>
            <person name="Barry K."/>
            <person name="Bills G."/>
            <person name="Bluhm B."/>
            <person name="Cannon C."/>
            <person name="Castanera R."/>
            <person name="Culley D."/>
            <person name="Daum C."/>
            <person name="Ezra D."/>
            <person name="Gonzalez J."/>
            <person name="Henrissat B."/>
            <person name="Kuo A."/>
            <person name="Liang C."/>
            <person name="Lipzen A."/>
            <person name="Lutzoni F."/>
            <person name="Magnuson J."/>
            <person name="Mondo S."/>
            <person name="Nolan M."/>
            <person name="Ohm R."/>
            <person name="Pangilinan J."/>
            <person name="Park H.-J."/>
            <person name="Ramirez L."/>
            <person name="Alfaro M."/>
            <person name="Sun H."/>
            <person name="Tritt A."/>
            <person name="Yoshinaga Y."/>
            <person name="Zwiers L.-H."/>
            <person name="Turgeon B."/>
            <person name="Goodwin S."/>
            <person name="Spatafora J."/>
            <person name="Crous P."/>
            <person name="Grigoriev I."/>
        </authorList>
    </citation>
    <scope>NUCLEOTIDE SEQUENCE</scope>
    <source>
        <strain evidence="7">CBS 109.77</strain>
    </source>
</reference>
<evidence type="ECO:0000256" key="1">
    <source>
        <dbReference type="ARBA" id="ARBA00004141"/>
    </source>
</evidence>
<feature type="transmembrane region" description="Helical" evidence="5">
    <location>
        <begin position="321"/>
        <end position="340"/>
    </location>
</feature>
<gene>
    <name evidence="7" type="ORF">K505DRAFT_310400</name>
</gene>
<feature type="transmembrane region" description="Helical" evidence="5">
    <location>
        <begin position="450"/>
        <end position="477"/>
    </location>
</feature>
<feature type="transmembrane region" description="Helical" evidence="5">
    <location>
        <begin position="360"/>
        <end position="381"/>
    </location>
</feature>
<sequence length="526" mass="57026">MAYQTLQDTTRASQSLAYGAIDYTPQNTQDGPSNENSDHDDCIYKDHGIIRTFFIIFNLTCITIATSAATGLLTVGLPEISKKLALPEHLLLWPISVYYLASGSCLLVAGAIADVTDAKVINIIGTISLGLSVLASGLSPNGYWLIGARTAQGVSVAMSMPTSVVILTASFPPGRCRNVGFSSLGLAQPLGFSLGLVFGGLVEETVYGWRLGFYLCGTGAVALAASNWFVIPSGMWDTQLSWVSVVRSIDWIGILISSTSLGCFYYSSAILADSLEAIKEPKNLAVLCIGIILFPTFFLWMHRQEKTGRLALIPNSLWKKLPFLAISIMVLIQWAVVQSMEVYYSLFFQNVQLLSPSQASLRFLPGIVMGVLLNVSTGLFVQHVRIDYLVTIVSVFAAASPFLLAITNPAWSYWYTICWSVLLSPVSVDVIFTIAHLIVVDVFPPRMHALAGAVFNTVAQLGTSVGLAAMSTISFAYSKHIPDVEDSRDSLLRGYRAVFWTCFVLMCMTCLMAPVGLRAVGRLGLS</sequence>
<proteinExistence type="predicted"/>
<dbReference type="InterPro" id="IPR011701">
    <property type="entry name" value="MFS"/>
</dbReference>
<dbReference type="PANTHER" id="PTHR42718:SF27">
    <property type="entry name" value="TRANSPORTER, PUTATIVE-RELATED"/>
    <property type="match status" value="1"/>
</dbReference>
<keyword evidence="3 5" id="KW-1133">Transmembrane helix</keyword>
<dbReference type="OrthoDB" id="2130629at2759"/>
<evidence type="ECO:0000313" key="7">
    <source>
        <dbReference type="EMBL" id="KAF2790987.1"/>
    </source>
</evidence>
<accession>A0A6A6X4Z3</accession>
<dbReference type="InterPro" id="IPR020846">
    <property type="entry name" value="MFS_dom"/>
</dbReference>
<dbReference type="AlphaFoldDB" id="A0A6A6X4Z3"/>
<keyword evidence="8" id="KW-1185">Reference proteome</keyword>
<dbReference type="Gene3D" id="1.20.1250.20">
    <property type="entry name" value="MFS general substrate transporter like domains"/>
    <property type="match status" value="2"/>
</dbReference>
<keyword evidence="4 5" id="KW-0472">Membrane</keyword>
<feature type="transmembrane region" description="Helical" evidence="5">
    <location>
        <begin position="497"/>
        <end position="517"/>
    </location>
</feature>
<dbReference type="PROSITE" id="PS50850">
    <property type="entry name" value="MFS"/>
    <property type="match status" value="1"/>
</dbReference>
<evidence type="ECO:0000259" key="6">
    <source>
        <dbReference type="PROSITE" id="PS50850"/>
    </source>
</evidence>
<organism evidence="7 8">
    <name type="scientific">Melanomma pulvis-pyrius CBS 109.77</name>
    <dbReference type="NCBI Taxonomy" id="1314802"/>
    <lineage>
        <taxon>Eukaryota</taxon>
        <taxon>Fungi</taxon>
        <taxon>Dikarya</taxon>
        <taxon>Ascomycota</taxon>
        <taxon>Pezizomycotina</taxon>
        <taxon>Dothideomycetes</taxon>
        <taxon>Pleosporomycetidae</taxon>
        <taxon>Pleosporales</taxon>
        <taxon>Melanommataceae</taxon>
        <taxon>Melanomma</taxon>
    </lineage>
</organism>
<feature type="transmembrane region" description="Helical" evidence="5">
    <location>
        <begin position="144"/>
        <end position="167"/>
    </location>
</feature>
<comment type="subcellular location">
    <subcellularLocation>
        <location evidence="1">Membrane</location>
        <topology evidence="1">Multi-pass membrane protein</topology>
    </subcellularLocation>
</comment>
<feature type="transmembrane region" description="Helical" evidence="5">
    <location>
        <begin position="413"/>
        <end position="438"/>
    </location>
</feature>
<evidence type="ECO:0000256" key="5">
    <source>
        <dbReference type="SAM" id="Phobius"/>
    </source>
</evidence>
<dbReference type="Pfam" id="PF07690">
    <property type="entry name" value="MFS_1"/>
    <property type="match status" value="1"/>
</dbReference>
<dbReference type="EMBL" id="MU002044">
    <property type="protein sequence ID" value="KAF2790987.1"/>
    <property type="molecule type" value="Genomic_DNA"/>
</dbReference>
<feature type="transmembrane region" description="Helical" evidence="5">
    <location>
        <begin position="211"/>
        <end position="230"/>
    </location>
</feature>
<feature type="transmembrane region" description="Helical" evidence="5">
    <location>
        <begin position="120"/>
        <end position="138"/>
    </location>
</feature>
<feature type="transmembrane region" description="Helical" evidence="5">
    <location>
        <begin position="179"/>
        <end position="199"/>
    </location>
</feature>
<evidence type="ECO:0000256" key="2">
    <source>
        <dbReference type="ARBA" id="ARBA00022692"/>
    </source>
</evidence>